<evidence type="ECO:0000313" key="1">
    <source>
        <dbReference type="EMBL" id="KAG8198367.1"/>
    </source>
</evidence>
<dbReference type="AlphaFoldDB" id="A0AAV6VNW4"/>
<keyword evidence="2" id="KW-1185">Reference proteome</keyword>
<name>A0AAV6VNW4_9ARAC</name>
<evidence type="ECO:0000313" key="2">
    <source>
        <dbReference type="Proteomes" id="UP000827092"/>
    </source>
</evidence>
<accession>A0AAV6VNW4</accession>
<protein>
    <submittedName>
        <fullName evidence="1">Uncharacterized protein</fullName>
    </submittedName>
</protein>
<proteinExistence type="predicted"/>
<gene>
    <name evidence="1" type="ORF">JTE90_021614</name>
</gene>
<organism evidence="1 2">
    <name type="scientific">Oedothorax gibbosus</name>
    <dbReference type="NCBI Taxonomy" id="931172"/>
    <lineage>
        <taxon>Eukaryota</taxon>
        <taxon>Metazoa</taxon>
        <taxon>Ecdysozoa</taxon>
        <taxon>Arthropoda</taxon>
        <taxon>Chelicerata</taxon>
        <taxon>Arachnida</taxon>
        <taxon>Araneae</taxon>
        <taxon>Araneomorphae</taxon>
        <taxon>Entelegynae</taxon>
        <taxon>Araneoidea</taxon>
        <taxon>Linyphiidae</taxon>
        <taxon>Erigoninae</taxon>
        <taxon>Oedothorax</taxon>
    </lineage>
</organism>
<dbReference type="EMBL" id="JAFNEN010000041">
    <property type="protein sequence ID" value="KAG8198367.1"/>
    <property type="molecule type" value="Genomic_DNA"/>
</dbReference>
<reference evidence="1 2" key="1">
    <citation type="journal article" date="2022" name="Nat. Ecol. Evol.">
        <title>A masculinizing supergene underlies an exaggerated male reproductive morph in a spider.</title>
        <authorList>
            <person name="Hendrickx F."/>
            <person name="De Corte Z."/>
            <person name="Sonet G."/>
            <person name="Van Belleghem S.M."/>
            <person name="Kostlbacher S."/>
            <person name="Vangestel C."/>
        </authorList>
    </citation>
    <scope>NUCLEOTIDE SEQUENCE [LARGE SCALE GENOMIC DNA]</scope>
    <source>
        <strain evidence="1">W744_W776</strain>
    </source>
</reference>
<sequence length="70" mass="7768">MRTCERNRSSLSFSSLPYSLSITPKSSEKIGRGKGNPDEKEMENYRIPASFSLANRSIGKPDLLISLFSA</sequence>
<dbReference type="Proteomes" id="UP000827092">
    <property type="component" value="Unassembled WGS sequence"/>
</dbReference>
<comment type="caution">
    <text evidence="1">The sequence shown here is derived from an EMBL/GenBank/DDBJ whole genome shotgun (WGS) entry which is preliminary data.</text>
</comment>